<protein>
    <recommendedName>
        <fullName evidence="3">Transposase</fullName>
    </recommendedName>
</protein>
<organism evidence="1 2">
    <name type="scientific">Aliarcobacter butzleri L348</name>
    <dbReference type="NCBI Taxonomy" id="1447256"/>
    <lineage>
        <taxon>Bacteria</taxon>
        <taxon>Pseudomonadati</taxon>
        <taxon>Campylobacterota</taxon>
        <taxon>Epsilonproteobacteria</taxon>
        <taxon>Campylobacterales</taxon>
        <taxon>Arcobacteraceae</taxon>
        <taxon>Aliarcobacter</taxon>
    </lineage>
</organism>
<evidence type="ECO:0008006" key="3">
    <source>
        <dbReference type="Google" id="ProtNLM"/>
    </source>
</evidence>
<name>A0A0G9K896_9BACT</name>
<dbReference type="PATRIC" id="fig|1447256.3.peg.324"/>
<dbReference type="EMBL" id="JAIQ01000040">
    <property type="protein sequence ID" value="KLE02025.1"/>
    <property type="molecule type" value="Genomic_DNA"/>
</dbReference>
<dbReference type="AlphaFoldDB" id="A0A0G9K896"/>
<evidence type="ECO:0000313" key="2">
    <source>
        <dbReference type="Proteomes" id="UP000035514"/>
    </source>
</evidence>
<reference evidence="1 2" key="1">
    <citation type="submission" date="2014-01" db="EMBL/GenBank/DDBJ databases">
        <title>Development of a Comparative Genomic Fingerprinting Assay for High Resolution Genotyping of Arcobacter butzleri.</title>
        <authorList>
            <person name="Webb A.L."/>
            <person name="Inglis G.D."/>
            <person name="Kruczkiewicz P."/>
            <person name="Selinger L.B."/>
            <person name="Taboada E.N."/>
        </authorList>
    </citation>
    <scope>NUCLEOTIDE SEQUENCE [LARGE SCALE GENOMIC DNA]</scope>
    <source>
        <strain evidence="1 2">L348</strain>
    </source>
</reference>
<accession>A0A0G9K896</accession>
<proteinExistence type="predicted"/>
<dbReference type="RefSeq" id="WP_004511245.1">
    <property type="nucleotide sequence ID" value="NZ_JAIQ01000040.1"/>
</dbReference>
<dbReference type="Proteomes" id="UP000035514">
    <property type="component" value="Unassembled WGS sequence"/>
</dbReference>
<sequence length="46" mass="4984">MSITNVSMKAKQVILLRLLNDGESLIDASSKSGLCIKVAKEYLSSK</sequence>
<gene>
    <name evidence="1" type="ORF">AA20_01685</name>
</gene>
<evidence type="ECO:0000313" key="1">
    <source>
        <dbReference type="EMBL" id="KLE02025.1"/>
    </source>
</evidence>
<comment type="caution">
    <text evidence="1">The sequence shown here is derived from an EMBL/GenBank/DDBJ whole genome shotgun (WGS) entry which is preliminary data.</text>
</comment>